<dbReference type="PANTHER" id="PTHR32347:SF29">
    <property type="entry name" value="UPF0194 MEMBRANE PROTEIN YBHG"/>
    <property type="match status" value="1"/>
</dbReference>
<dbReference type="EMBL" id="JBHSCX010000015">
    <property type="protein sequence ID" value="MFC4363073.1"/>
    <property type="molecule type" value="Genomic_DNA"/>
</dbReference>
<evidence type="ECO:0000313" key="6">
    <source>
        <dbReference type="EMBL" id="MFC4363073.1"/>
    </source>
</evidence>
<accession>A0ABV8V5D1</accession>
<proteinExistence type="predicted"/>
<dbReference type="InterPro" id="IPR050465">
    <property type="entry name" value="UPF0194_transport"/>
</dbReference>
<dbReference type="InterPro" id="IPR059052">
    <property type="entry name" value="HH_YbhG-like"/>
</dbReference>
<reference evidence="7" key="1">
    <citation type="journal article" date="2019" name="Int. J. Syst. Evol. Microbiol.">
        <title>The Global Catalogue of Microorganisms (GCM) 10K type strain sequencing project: providing services to taxonomists for standard genome sequencing and annotation.</title>
        <authorList>
            <consortium name="The Broad Institute Genomics Platform"/>
            <consortium name="The Broad Institute Genome Sequencing Center for Infectious Disease"/>
            <person name="Wu L."/>
            <person name="Ma J."/>
        </authorList>
    </citation>
    <scope>NUCLEOTIDE SEQUENCE [LARGE SCALE GENOMIC DNA]</scope>
    <source>
        <strain evidence="7">CECT 8570</strain>
    </source>
</reference>
<dbReference type="RefSeq" id="WP_290265174.1">
    <property type="nucleotide sequence ID" value="NZ_JAUFQG010000006.1"/>
</dbReference>
<dbReference type="PROSITE" id="PS51257">
    <property type="entry name" value="PROKAR_LIPOPROTEIN"/>
    <property type="match status" value="1"/>
</dbReference>
<keyword evidence="4" id="KW-0732">Signal</keyword>
<evidence type="ECO:0000256" key="4">
    <source>
        <dbReference type="SAM" id="SignalP"/>
    </source>
</evidence>
<feature type="chain" id="PRO_5045809737" evidence="4">
    <location>
        <begin position="20"/>
        <end position="314"/>
    </location>
</feature>
<evidence type="ECO:0000256" key="1">
    <source>
        <dbReference type="ARBA" id="ARBA00004196"/>
    </source>
</evidence>
<feature type="domain" description="YbhG-like alpha-helical hairpin" evidence="5">
    <location>
        <begin position="64"/>
        <end position="185"/>
    </location>
</feature>
<evidence type="ECO:0000256" key="2">
    <source>
        <dbReference type="ARBA" id="ARBA00023054"/>
    </source>
</evidence>
<keyword evidence="7" id="KW-1185">Reference proteome</keyword>
<dbReference type="Proteomes" id="UP001595840">
    <property type="component" value="Unassembled WGS sequence"/>
</dbReference>
<comment type="caution">
    <text evidence="6">The sequence shown here is derived from an EMBL/GenBank/DDBJ whole genome shotgun (WGS) entry which is preliminary data.</text>
</comment>
<dbReference type="PANTHER" id="PTHR32347">
    <property type="entry name" value="EFFLUX SYSTEM COMPONENT YKNX-RELATED"/>
    <property type="match status" value="1"/>
</dbReference>
<gene>
    <name evidence="6" type="ORF">ACFOX3_12220</name>
</gene>
<comment type="subcellular location">
    <subcellularLocation>
        <location evidence="1">Cell envelope</location>
    </subcellularLocation>
</comment>
<protein>
    <submittedName>
        <fullName evidence="6">HlyD family secretion protein</fullName>
    </submittedName>
</protein>
<sequence length="314" mass="34602">MSLKLIWPLFLLALIGCSAKTPSALGTLERDRVLLTATANEIIVELTSKEGQFINAGEVLVKLDAKRQTAMVARAQAEQARAEAYLLKLTNGERPEDIASAQADVERTTSAFEEARTNFHRLDKLVVEKLVSVAARDTAKARKDETEAMLNSSIEQLNKLIKGVRHEDIVQAQAALAATKAELQLQQQILNDLTVVATRSGILDSLPYNLGERVNTGAILAAIQADNAPFARVYIPEPYRANLVIGDKRPVRIDGIEESLTGKLRWIATEPSFTPYYALNETDRARLMYLAEFDLIDTDRPLPTGLPVSVELSH</sequence>
<dbReference type="Gene3D" id="1.10.287.470">
    <property type="entry name" value="Helix hairpin bin"/>
    <property type="match status" value="1"/>
</dbReference>
<evidence type="ECO:0000259" key="5">
    <source>
        <dbReference type="Pfam" id="PF25881"/>
    </source>
</evidence>
<keyword evidence="2 3" id="KW-0175">Coiled coil</keyword>
<evidence type="ECO:0000256" key="3">
    <source>
        <dbReference type="SAM" id="Coils"/>
    </source>
</evidence>
<dbReference type="Gene3D" id="2.40.50.100">
    <property type="match status" value="1"/>
</dbReference>
<dbReference type="Pfam" id="PF25881">
    <property type="entry name" value="HH_YBHG"/>
    <property type="match status" value="1"/>
</dbReference>
<feature type="signal peptide" evidence="4">
    <location>
        <begin position="1"/>
        <end position="19"/>
    </location>
</feature>
<evidence type="ECO:0000313" key="7">
    <source>
        <dbReference type="Proteomes" id="UP001595840"/>
    </source>
</evidence>
<organism evidence="6 7">
    <name type="scientific">Simiduia curdlanivorans</name>
    <dbReference type="NCBI Taxonomy" id="1492769"/>
    <lineage>
        <taxon>Bacteria</taxon>
        <taxon>Pseudomonadati</taxon>
        <taxon>Pseudomonadota</taxon>
        <taxon>Gammaproteobacteria</taxon>
        <taxon>Cellvibrionales</taxon>
        <taxon>Cellvibrionaceae</taxon>
        <taxon>Simiduia</taxon>
    </lineage>
</organism>
<name>A0ABV8V5D1_9GAMM</name>
<feature type="coiled-coil region" evidence="3">
    <location>
        <begin position="63"/>
        <end position="118"/>
    </location>
</feature>